<dbReference type="EMBL" id="CP043424">
    <property type="protein sequence ID" value="QIW12026.1"/>
    <property type="molecule type" value="Genomic_DNA"/>
</dbReference>
<evidence type="ECO:0000313" key="2">
    <source>
        <dbReference type="EMBL" id="AXA33791.1"/>
    </source>
</evidence>
<name>A0A2Z4XY28_9GAMM</name>
<keyword evidence="5" id="KW-1185">Reference proteome</keyword>
<dbReference type="Proteomes" id="UP000681131">
    <property type="component" value="Chromosome"/>
</dbReference>
<evidence type="ECO:0000313" key="3">
    <source>
        <dbReference type="EMBL" id="QIW12026.1"/>
    </source>
</evidence>
<organism evidence="2 4">
    <name type="scientific">Francisella adeliensis</name>
    <dbReference type="NCBI Taxonomy" id="2007306"/>
    <lineage>
        <taxon>Bacteria</taxon>
        <taxon>Pseudomonadati</taxon>
        <taxon>Pseudomonadota</taxon>
        <taxon>Gammaproteobacteria</taxon>
        <taxon>Thiotrichales</taxon>
        <taxon>Francisellaceae</taxon>
        <taxon>Francisella</taxon>
    </lineage>
</organism>
<dbReference type="AlphaFoldDB" id="A0A2Z4XY28"/>
<dbReference type="Proteomes" id="UP000251120">
    <property type="component" value="Chromosome"/>
</dbReference>
<feature type="transmembrane region" description="Helical" evidence="1">
    <location>
        <begin position="7"/>
        <end position="26"/>
    </location>
</feature>
<reference evidence="3 5" key="2">
    <citation type="submission" date="2019-08" db="EMBL/GenBank/DDBJ databases">
        <title>Complete genome sequences of Francisella adeliensis (FSC1325 and FSC1326).</title>
        <authorList>
            <person name="Ohrman C."/>
            <person name="Uneklint I."/>
            <person name="Vallesi A."/>
            <person name="Karlsson L."/>
            <person name="Sjodin A."/>
        </authorList>
    </citation>
    <scope>NUCLEOTIDE SEQUENCE [LARGE SCALE GENOMIC DNA]</scope>
    <source>
        <strain evidence="3 5">FSC1325</strain>
    </source>
</reference>
<keyword evidence="1" id="KW-1133">Transmembrane helix</keyword>
<accession>A0A2Z4XY28</accession>
<evidence type="ECO:0000313" key="4">
    <source>
        <dbReference type="Proteomes" id="UP000251120"/>
    </source>
</evidence>
<dbReference type="OrthoDB" id="9872281at2"/>
<gene>
    <name evidence="2" type="ORF">CDH04_04895</name>
    <name evidence="3" type="ORF">FZC43_04900</name>
</gene>
<dbReference type="RefSeq" id="WP_112869965.1">
    <property type="nucleotide sequence ID" value="NZ_CP021781.1"/>
</dbReference>
<keyword evidence="1" id="KW-0472">Membrane</keyword>
<sequence>MKKLKQNLLYISILAVIFIVCFWIFMPELDKDPKGVFLPNIGYTESTPIPNNAVKNEKLKATDNISDNIGKIVVIVHQTTTSASQQQLCLNNLEKAVSLASEKGVAEIRYTCSDIDDKSNVRLIAYAFRGNK</sequence>
<proteinExistence type="predicted"/>
<protein>
    <submittedName>
        <fullName evidence="2">Uncharacterized protein</fullName>
    </submittedName>
</protein>
<evidence type="ECO:0000313" key="5">
    <source>
        <dbReference type="Proteomes" id="UP000681131"/>
    </source>
</evidence>
<dbReference type="EMBL" id="CP021781">
    <property type="protein sequence ID" value="AXA33791.1"/>
    <property type="molecule type" value="Genomic_DNA"/>
</dbReference>
<keyword evidence="1" id="KW-0812">Transmembrane</keyword>
<evidence type="ECO:0000256" key="1">
    <source>
        <dbReference type="SAM" id="Phobius"/>
    </source>
</evidence>
<reference evidence="2 4" key="1">
    <citation type="submission" date="2017-06" db="EMBL/GenBank/DDBJ databases">
        <title>Complete genome of Francisella adeliensis.</title>
        <authorList>
            <person name="Vallesi A."/>
            <person name="Sjodin A."/>
        </authorList>
    </citation>
    <scope>NUCLEOTIDE SEQUENCE [LARGE SCALE GENOMIC DNA]</scope>
    <source>
        <strain evidence="2 4">FDC440</strain>
    </source>
</reference>
<dbReference type="KEGG" id="fad:CDH04_04895"/>